<name>A0AAV1H1V7_XYRNO</name>
<gene>
    <name evidence="2" type="ORF">XNOV1_A024820</name>
</gene>
<evidence type="ECO:0000313" key="3">
    <source>
        <dbReference type="Proteomes" id="UP001178508"/>
    </source>
</evidence>
<organism evidence="2 3">
    <name type="scientific">Xyrichtys novacula</name>
    <name type="common">Pearly razorfish</name>
    <name type="synonym">Hemipteronotus novacula</name>
    <dbReference type="NCBI Taxonomy" id="13765"/>
    <lineage>
        <taxon>Eukaryota</taxon>
        <taxon>Metazoa</taxon>
        <taxon>Chordata</taxon>
        <taxon>Craniata</taxon>
        <taxon>Vertebrata</taxon>
        <taxon>Euteleostomi</taxon>
        <taxon>Actinopterygii</taxon>
        <taxon>Neopterygii</taxon>
        <taxon>Teleostei</taxon>
        <taxon>Neoteleostei</taxon>
        <taxon>Acanthomorphata</taxon>
        <taxon>Eupercaria</taxon>
        <taxon>Labriformes</taxon>
        <taxon>Labridae</taxon>
        <taxon>Xyrichtys</taxon>
    </lineage>
</organism>
<feature type="compositionally biased region" description="Gly residues" evidence="1">
    <location>
        <begin position="41"/>
        <end position="55"/>
    </location>
</feature>
<dbReference type="EMBL" id="OY660881">
    <property type="protein sequence ID" value="CAJ1078789.1"/>
    <property type="molecule type" value="Genomic_DNA"/>
</dbReference>
<sequence>MNFQPVRQRGWQLIAAFRPFDPPSWCKAERLETEVILSGNLTGGGRGEQLSGGGFQSLSNKRSSKSIRWSSLRNMRSRGFPGMTGSGQSVTLAGSKLV</sequence>
<dbReference type="Proteomes" id="UP001178508">
    <property type="component" value="Chromosome 18"/>
</dbReference>
<proteinExistence type="predicted"/>
<feature type="region of interest" description="Disordered" evidence="1">
    <location>
        <begin position="78"/>
        <end position="98"/>
    </location>
</feature>
<dbReference type="AlphaFoldDB" id="A0AAV1H1V7"/>
<protein>
    <submittedName>
        <fullName evidence="2">Uncharacterized protein</fullName>
    </submittedName>
</protein>
<evidence type="ECO:0000256" key="1">
    <source>
        <dbReference type="SAM" id="MobiDB-lite"/>
    </source>
</evidence>
<accession>A0AAV1H1V7</accession>
<evidence type="ECO:0000313" key="2">
    <source>
        <dbReference type="EMBL" id="CAJ1078789.1"/>
    </source>
</evidence>
<feature type="region of interest" description="Disordered" evidence="1">
    <location>
        <begin position="41"/>
        <end position="63"/>
    </location>
</feature>
<reference evidence="2" key="1">
    <citation type="submission" date="2023-08" db="EMBL/GenBank/DDBJ databases">
        <authorList>
            <person name="Alioto T."/>
            <person name="Alioto T."/>
            <person name="Gomez Garrido J."/>
        </authorList>
    </citation>
    <scope>NUCLEOTIDE SEQUENCE</scope>
</reference>
<keyword evidence="3" id="KW-1185">Reference proteome</keyword>